<evidence type="ECO:0000259" key="15">
    <source>
        <dbReference type="PROSITE" id="PS50885"/>
    </source>
</evidence>
<evidence type="ECO:0000313" key="16">
    <source>
        <dbReference type="EMBL" id="PKU23146.1"/>
    </source>
</evidence>
<dbReference type="SMART" id="SM00388">
    <property type="entry name" value="HisKA"/>
    <property type="match status" value="1"/>
</dbReference>
<sequence length="612" mass="65656">MATSTCGGPRPSGGRNRGAGGRSLRDRPMPLKVRLTVCFVALLAATVAILVSVMLNGVTETVSRAEERELKGYLGAVEAMAGLRTQTALALAEMVATMPDVQSAVADGDRARLLSVFSAPFARMREDAGVQQFQFHMAPATSFLRLHQPALFGDDLSSFRQMVVEANRRGSTVQGLENGVADLGARAIVPIAPDGKNIGSVEFGMDFGQEFAWQFKSRFAVDLAIHLPSDDGFRTVAATAPALLEDPDLRRQAFAGKTVLRRFMFDGRSVAALLAPINDYSGKPVAVAEITMDAGEYATQYAQARWRALGVGVVVLLAGVAIAWFISQTISRPLVAMTEAMHRLAEGDLGIDVPAADRADEIGRMARAMFVFKQNRAEIERQKAERDQFARLGILGEMASNIAHELNQPLASILNYGRGMVHMLDGEAADQAMLRTGAVAVAEQAERAAAIIHRIRGFVRRRPPHRVRVNVNSLAREALSLFETSTSRSKVPVRRRLAPHLPAVLGDKVEIQQVLLNLLQNALDATPDGGDILLTTEVADGKVTVSISDSGSGLAPGVEERMFDPFFTTKSEGLGLGLSICRTIVESHGGGFLVRPGPEGGVTIAFTLPALS</sequence>
<dbReference type="InterPro" id="IPR005467">
    <property type="entry name" value="His_kinase_dom"/>
</dbReference>
<keyword evidence="11 13" id="KW-0472">Membrane</keyword>
<keyword evidence="10" id="KW-0902">Two-component regulatory system</keyword>
<dbReference type="SMART" id="SM00387">
    <property type="entry name" value="HATPase_c"/>
    <property type="match status" value="1"/>
</dbReference>
<dbReference type="GO" id="GO:0005886">
    <property type="term" value="C:plasma membrane"/>
    <property type="evidence" value="ECO:0007669"/>
    <property type="project" value="UniProtKB-SubCell"/>
</dbReference>
<dbReference type="Pfam" id="PF02518">
    <property type="entry name" value="HATPase_c"/>
    <property type="match status" value="1"/>
</dbReference>
<dbReference type="SUPFAM" id="SSF158472">
    <property type="entry name" value="HAMP domain-like"/>
    <property type="match status" value="1"/>
</dbReference>
<evidence type="ECO:0000256" key="11">
    <source>
        <dbReference type="ARBA" id="ARBA00023136"/>
    </source>
</evidence>
<dbReference type="SMART" id="SM00304">
    <property type="entry name" value="HAMP"/>
    <property type="match status" value="1"/>
</dbReference>
<evidence type="ECO:0000256" key="2">
    <source>
        <dbReference type="ARBA" id="ARBA00004651"/>
    </source>
</evidence>
<dbReference type="GO" id="GO:0000155">
    <property type="term" value="F:phosphorelay sensor kinase activity"/>
    <property type="evidence" value="ECO:0007669"/>
    <property type="project" value="InterPro"/>
</dbReference>
<dbReference type="PANTHER" id="PTHR45436">
    <property type="entry name" value="SENSOR HISTIDINE KINASE YKOH"/>
    <property type="match status" value="1"/>
</dbReference>
<keyword evidence="17" id="KW-1185">Reference proteome</keyword>
<feature type="transmembrane region" description="Helical" evidence="13">
    <location>
        <begin position="308"/>
        <end position="327"/>
    </location>
</feature>
<evidence type="ECO:0000256" key="12">
    <source>
        <dbReference type="SAM" id="MobiDB-lite"/>
    </source>
</evidence>
<dbReference type="InterPro" id="IPR050428">
    <property type="entry name" value="TCS_sensor_his_kinase"/>
</dbReference>
<keyword evidence="7 13" id="KW-0812">Transmembrane</keyword>
<dbReference type="EMBL" id="PIUM01000023">
    <property type="protein sequence ID" value="PKU23146.1"/>
    <property type="molecule type" value="Genomic_DNA"/>
</dbReference>
<organism evidence="16 17">
    <name type="scientific">Telmatospirillum siberiense</name>
    <dbReference type="NCBI Taxonomy" id="382514"/>
    <lineage>
        <taxon>Bacteria</taxon>
        <taxon>Pseudomonadati</taxon>
        <taxon>Pseudomonadota</taxon>
        <taxon>Alphaproteobacteria</taxon>
        <taxon>Rhodospirillales</taxon>
        <taxon>Rhodospirillaceae</taxon>
        <taxon>Telmatospirillum</taxon>
    </lineage>
</organism>
<keyword evidence="5" id="KW-0597">Phosphoprotein</keyword>
<accession>A0A2N3PRZ1</accession>
<dbReference type="InterPro" id="IPR029151">
    <property type="entry name" value="Sensor-like_sf"/>
</dbReference>
<feature type="domain" description="Histidine kinase" evidence="14">
    <location>
        <begin position="401"/>
        <end position="612"/>
    </location>
</feature>
<name>A0A2N3PRZ1_9PROT</name>
<dbReference type="PRINTS" id="PR00344">
    <property type="entry name" value="BCTRLSENSOR"/>
</dbReference>
<dbReference type="PANTHER" id="PTHR45436:SF5">
    <property type="entry name" value="SENSOR HISTIDINE KINASE TRCS"/>
    <property type="match status" value="1"/>
</dbReference>
<dbReference type="Gene3D" id="6.10.340.10">
    <property type="match status" value="1"/>
</dbReference>
<dbReference type="InterPro" id="IPR004358">
    <property type="entry name" value="Sig_transdc_His_kin-like_C"/>
</dbReference>
<keyword evidence="8" id="KW-0418">Kinase</keyword>
<dbReference type="Proteomes" id="UP000233293">
    <property type="component" value="Unassembled WGS sequence"/>
</dbReference>
<evidence type="ECO:0000256" key="3">
    <source>
        <dbReference type="ARBA" id="ARBA00012438"/>
    </source>
</evidence>
<dbReference type="InterPro" id="IPR036890">
    <property type="entry name" value="HATPase_C_sf"/>
</dbReference>
<evidence type="ECO:0000256" key="5">
    <source>
        <dbReference type="ARBA" id="ARBA00022553"/>
    </source>
</evidence>
<evidence type="ECO:0000256" key="7">
    <source>
        <dbReference type="ARBA" id="ARBA00022692"/>
    </source>
</evidence>
<dbReference type="SUPFAM" id="SSF55874">
    <property type="entry name" value="ATPase domain of HSP90 chaperone/DNA topoisomerase II/histidine kinase"/>
    <property type="match status" value="1"/>
</dbReference>
<dbReference type="CDD" id="cd06225">
    <property type="entry name" value="HAMP"/>
    <property type="match status" value="1"/>
</dbReference>
<dbReference type="InterPro" id="IPR029150">
    <property type="entry name" value="dCache_3"/>
</dbReference>
<comment type="subcellular location">
    <subcellularLocation>
        <location evidence="2">Cell membrane</location>
        <topology evidence="2">Multi-pass membrane protein</topology>
    </subcellularLocation>
</comment>
<dbReference type="CDD" id="cd00082">
    <property type="entry name" value="HisKA"/>
    <property type="match status" value="1"/>
</dbReference>
<dbReference type="InterPro" id="IPR003661">
    <property type="entry name" value="HisK_dim/P_dom"/>
</dbReference>
<evidence type="ECO:0000256" key="10">
    <source>
        <dbReference type="ARBA" id="ARBA00023012"/>
    </source>
</evidence>
<evidence type="ECO:0000256" key="6">
    <source>
        <dbReference type="ARBA" id="ARBA00022679"/>
    </source>
</evidence>
<dbReference type="InterPro" id="IPR003594">
    <property type="entry name" value="HATPase_dom"/>
</dbReference>
<feature type="domain" description="HAMP" evidence="15">
    <location>
        <begin position="328"/>
        <end position="381"/>
    </location>
</feature>
<dbReference type="InterPro" id="IPR003660">
    <property type="entry name" value="HAMP_dom"/>
</dbReference>
<dbReference type="PROSITE" id="PS50885">
    <property type="entry name" value="HAMP"/>
    <property type="match status" value="1"/>
</dbReference>
<dbReference type="SUPFAM" id="SSF47384">
    <property type="entry name" value="Homodimeric domain of signal transducing histidine kinase"/>
    <property type="match status" value="1"/>
</dbReference>
<keyword evidence="9 13" id="KW-1133">Transmembrane helix</keyword>
<evidence type="ECO:0000259" key="14">
    <source>
        <dbReference type="PROSITE" id="PS50109"/>
    </source>
</evidence>
<dbReference type="Pfam" id="PF14827">
    <property type="entry name" value="dCache_3"/>
    <property type="match status" value="1"/>
</dbReference>
<dbReference type="PROSITE" id="PS50109">
    <property type="entry name" value="HIS_KIN"/>
    <property type="match status" value="1"/>
</dbReference>
<keyword evidence="6" id="KW-0808">Transferase</keyword>
<comment type="caution">
    <text evidence="16">The sequence shown here is derived from an EMBL/GenBank/DDBJ whole genome shotgun (WGS) entry which is preliminary data.</text>
</comment>
<proteinExistence type="predicted"/>
<dbReference type="Gene3D" id="1.10.287.130">
    <property type="match status" value="1"/>
</dbReference>
<evidence type="ECO:0000256" key="8">
    <source>
        <dbReference type="ARBA" id="ARBA00022777"/>
    </source>
</evidence>
<dbReference type="Pfam" id="PF00512">
    <property type="entry name" value="HisKA"/>
    <property type="match status" value="1"/>
</dbReference>
<dbReference type="Gene3D" id="3.30.450.20">
    <property type="entry name" value="PAS domain"/>
    <property type="match status" value="1"/>
</dbReference>
<dbReference type="Gene3D" id="3.30.565.10">
    <property type="entry name" value="Histidine kinase-like ATPase, C-terminal domain"/>
    <property type="match status" value="1"/>
</dbReference>
<dbReference type="EC" id="2.7.13.3" evidence="3"/>
<gene>
    <name evidence="16" type="ORF">CWS72_18135</name>
</gene>
<protein>
    <recommendedName>
        <fullName evidence="3">histidine kinase</fullName>
        <ecNumber evidence="3">2.7.13.3</ecNumber>
    </recommendedName>
</protein>
<feature type="region of interest" description="Disordered" evidence="12">
    <location>
        <begin position="1"/>
        <end position="25"/>
    </location>
</feature>
<dbReference type="AlphaFoldDB" id="A0A2N3PRZ1"/>
<dbReference type="Pfam" id="PF00672">
    <property type="entry name" value="HAMP"/>
    <property type="match status" value="1"/>
</dbReference>
<dbReference type="InterPro" id="IPR036097">
    <property type="entry name" value="HisK_dim/P_sf"/>
</dbReference>
<evidence type="ECO:0000256" key="1">
    <source>
        <dbReference type="ARBA" id="ARBA00000085"/>
    </source>
</evidence>
<dbReference type="SUPFAM" id="SSF103190">
    <property type="entry name" value="Sensory domain-like"/>
    <property type="match status" value="1"/>
</dbReference>
<evidence type="ECO:0000256" key="13">
    <source>
        <dbReference type="SAM" id="Phobius"/>
    </source>
</evidence>
<comment type="catalytic activity">
    <reaction evidence="1">
        <text>ATP + protein L-histidine = ADP + protein N-phospho-L-histidine.</text>
        <dbReference type="EC" id="2.7.13.3"/>
    </reaction>
</comment>
<evidence type="ECO:0000256" key="4">
    <source>
        <dbReference type="ARBA" id="ARBA00022475"/>
    </source>
</evidence>
<reference evidence="17" key="1">
    <citation type="submission" date="2017-12" db="EMBL/GenBank/DDBJ databases">
        <title>Draft genome sequence of Telmatospirillum siberiense 26-4b1T, an acidotolerant peatland alphaproteobacterium potentially involved in sulfur cycling.</title>
        <authorList>
            <person name="Hausmann B."/>
            <person name="Pjevac P."/>
            <person name="Schreck K."/>
            <person name="Herbold C.W."/>
            <person name="Daims H."/>
            <person name="Wagner M."/>
            <person name="Pester M."/>
            <person name="Loy A."/>
        </authorList>
    </citation>
    <scope>NUCLEOTIDE SEQUENCE [LARGE SCALE GENOMIC DNA]</scope>
    <source>
        <strain evidence="17">26-4b1</strain>
    </source>
</reference>
<keyword evidence="4" id="KW-1003">Cell membrane</keyword>
<evidence type="ECO:0000256" key="9">
    <source>
        <dbReference type="ARBA" id="ARBA00022989"/>
    </source>
</evidence>
<evidence type="ECO:0000313" key="17">
    <source>
        <dbReference type="Proteomes" id="UP000233293"/>
    </source>
</evidence>
<feature type="transmembrane region" description="Helical" evidence="13">
    <location>
        <begin position="33"/>
        <end position="55"/>
    </location>
</feature>